<sequence length="807" mass="79452">MLVALTLPATPAQALGLTCRWTGAGGDANWSTAQNWADCAGGAPGDADGVVFGPGAAGQEAVNDLGGTTFSVLRVEAPGYELSGDDIEAHFFTVSAPTTLATGLEIPSSAGEHLHHVTADLTIEAPHQLRFTQAANATDIVQLEDGATLAARIGGDDEALRFRGDGIVALRGSTYAGTIGLEDSVTVRCGGTDCGGAGGAVTVVEEATLEFTGDTEFQRPITLGNGGVLGPYSLVAGPHAVTLAEPVTLGAYVHVRGGTGGDPLSFAGDLHVGDGVLALDGDAVVPQFASLTSDPNGEVLVGTAHGPGRLSIDEGQFGHEGLTAVNGAESLLVVNDALALGPAGSGMTTAYDGAVVGTEDTITLDEELRVGDQSVLATLAPGASLTVTDVALTNGGGRVETRATPSVVDLVSVGGSGDLALASAGIDAPIIFSDGGSSTYDGLTVAESGAVSLHRDTSVPGDFEIQDAHVTTVHTGHADLHDLIPDSAELSITGGGMFVLNDNEAVGSLAGSGAAGSVLLVDAASALSVVGSASTSFDGDLRGAGTLRHGGSGSLVLGGDWTQNAAGSRLSVAGGSVAVDGDLGLTAASVQGVLRGAGTVGSLALSGGTVAPGASAGCLTVNDEFTGDGTVAVELGGYSACDGFDRIATSFQTLGDVTWDVTVLDGFAPVEGDEFAVVTTSGPGSTDLAAQEVTSGEYTFDAVWDGTDVLLRVTSAPDLPPTPSPSPSPDPTDGPGDESGSESGSGSDSGSEAGSDDGSGVGDDDPGEGDLLPDTGVWTLGGVALAGLLLAAGLLALRARRRAMGAA</sequence>
<feature type="region of interest" description="Disordered" evidence="1">
    <location>
        <begin position="714"/>
        <end position="773"/>
    </location>
</feature>
<evidence type="ECO:0000256" key="2">
    <source>
        <dbReference type="SAM" id="Phobius"/>
    </source>
</evidence>
<feature type="compositionally biased region" description="Low complexity" evidence="1">
    <location>
        <begin position="741"/>
        <end position="758"/>
    </location>
</feature>
<keyword evidence="2" id="KW-0812">Transmembrane</keyword>
<feature type="transmembrane region" description="Helical" evidence="2">
    <location>
        <begin position="776"/>
        <end position="797"/>
    </location>
</feature>
<evidence type="ECO:0000313" key="4">
    <source>
        <dbReference type="Proteomes" id="UP000181980"/>
    </source>
</evidence>
<dbReference type="AlphaFoldDB" id="A0A1H5PL15"/>
<keyword evidence="2" id="KW-1133">Transmembrane helix</keyword>
<protein>
    <submittedName>
        <fullName evidence="3">Uncharacterized protein</fullName>
    </submittedName>
</protein>
<proteinExistence type="predicted"/>
<dbReference type="InterPro" id="IPR011050">
    <property type="entry name" value="Pectin_lyase_fold/virulence"/>
</dbReference>
<evidence type="ECO:0000313" key="3">
    <source>
        <dbReference type="EMBL" id="SEF14510.1"/>
    </source>
</evidence>
<feature type="compositionally biased region" description="Pro residues" evidence="1">
    <location>
        <begin position="718"/>
        <end position="732"/>
    </location>
</feature>
<dbReference type="STRING" id="561176.SAMN04488561_4655"/>
<evidence type="ECO:0000256" key="1">
    <source>
        <dbReference type="SAM" id="MobiDB-lite"/>
    </source>
</evidence>
<keyword evidence="4" id="KW-1185">Reference proteome</keyword>
<dbReference type="SUPFAM" id="SSF51126">
    <property type="entry name" value="Pectin lyase-like"/>
    <property type="match status" value="1"/>
</dbReference>
<name>A0A1H5PL15_9ACTN</name>
<dbReference type="Proteomes" id="UP000181980">
    <property type="component" value="Unassembled WGS sequence"/>
</dbReference>
<accession>A0A1H5PL15</accession>
<gene>
    <name evidence="3" type="ORF">SAMN04488561_4655</name>
</gene>
<organism evidence="3 4">
    <name type="scientific">Jiangella alba</name>
    <dbReference type="NCBI Taxonomy" id="561176"/>
    <lineage>
        <taxon>Bacteria</taxon>
        <taxon>Bacillati</taxon>
        <taxon>Actinomycetota</taxon>
        <taxon>Actinomycetes</taxon>
        <taxon>Jiangellales</taxon>
        <taxon>Jiangellaceae</taxon>
        <taxon>Jiangella</taxon>
    </lineage>
</organism>
<dbReference type="EMBL" id="FNUC01000004">
    <property type="protein sequence ID" value="SEF14510.1"/>
    <property type="molecule type" value="Genomic_DNA"/>
</dbReference>
<keyword evidence="2" id="KW-0472">Membrane</keyword>
<reference evidence="4" key="1">
    <citation type="submission" date="2016-10" db="EMBL/GenBank/DDBJ databases">
        <authorList>
            <person name="Varghese N."/>
            <person name="Submissions S."/>
        </authorList>
    </citation>
    <scope>NUCLEOTIDE SEQUENCE [LARGE SCALE GENOMIC DNA]</scope>
    <source>
        <strain evidence="4">DSM 45237</strain>
    </source>
</reference>